<dbReference type="Proteomes" id="UP001379533">
    <property type="component" value="Chromosome"/>
</dbReference>
<keyword evidence="1" id="KW-0732">Signal</keyword>
<reference evidence="2 3" key="1">
    <citation type="submission" date="2021-12" db="EMBL/GenBank/DDBJ databases">
        <title>Discovery of the Pendulisporaceae a myxobacterial family with distinct sporulation behavior and unique specialized metabolism.</title>
        <authorList>
            <person name="Garcia R."/>
            <person name="Popoff A."/>
            <person name="Bader C.D."/>
            <person name="Loehr J."/>
            <person name="Walesch S."/>
            <person name="Walt C."/>
            <person name="Boldt J."/>
            <person name="Bunk B."/>
            <person name="Haeckl F.J.F.P.J."/>
            <person name="Gunesch A.P."/>
            <person name="Birkelbach J."/>
            <person name="Nuebel U."/>
            <person name="Pietschmann T."/>
            <person name="Bach T."/>
            <person name="Mueller R."/>
        </authorList>
    </citation>
    <scope>NUCLEOTIDE SEQUENCE [LARGE SCALE GENOMIC DNA]</scope>
    <source>
        <strain evidence="2 3">MSr12523</strain>
    </source>
</reference>
<dbReference type="RefSeq" id="WP_394846551.1">
    <property type="nucleotide sequence ID" value="NZ_CP089982.1"/>
</dbReference>
<feature type="chain" id="PRO_5045467540" description="Lipoprotein" evidence="1">
    <location>
        <begin position="21"/>
        <end position="241"/>
    </location>
</feature>
<accession>A0ABZ2KB98</accession>
<evidence type="ECO:0000313" key="2">
    <source>
        <dbReference type="EMBL" id="WXA95940.1"/>
    </source>
</evidence>
<gene>
    <name evidence="2" type="ORF">LZC95_03695</name>
</gene>
<evidence type="ECO:0008006" key="4">
    <source>
        <dbReference type="Google" id="ProtNLM"/>
    </source>
</evidence>
<organism evidence="2 3">
    <name type="scientific">Pendulispora brunnea</name>
    <dbReference type="NCBI Taxonomy" id="2905690"/>
    <lineage>
        <taxon>Bacteria</taxon>
        <taxon>Pseudomonadati</taxon>
        <taxon>Myxococcota</taxon>
        <taxon>Myxococcia</taxon>
        <taxon>Myxococcales</taxon>
        <taxon>Sorangiineae</taxon>
        <taxon>Pendulisporaceae</taxon>
        <taxon>Pendulispora</taxon>
    </lineage>
</organism>
<feature type="signal peptide" evidence="1">
    <location>
        <begin position="1"/>
        <end position="20"/>
    </location>
</feature>
<proteinExistence type="predicted"/>
<sequence length="241" mass="26140">MTTRRITMAALLVAALALSAACGPAGPSDPTNYCASTAVDVNTTCRSVADCPGAGRPNTNVTCTNSRCTFECKGEAYDVNGNTADGCEVVDPVWNNHRQSDAIDLGDDSCLDSSSAEHFSGVIVTDVRQHINPTIDGYDGNVGSAPDWYVIRANGGQCENDIEFELRVRGSNYLDRYKLYIDSDKDSWECITDKTGYCRIKDDAGSYHDDTWLYIQVSKVNAGDTISCAPDFAEYRVDGHL</sequence>
<evidence type="ECO:0000313" key="3">
    <source>
        <dbReference type="Proteomes" id="UP001379533"/>
    </source>
</evidence>
<dbReference type="EMBL" id="CP089982">
    <property type="protein sequence ID" value="WXA95940.1"/>
    <property type="molecule type" value="Genomic_DNA"/>
</dbReference>
<keyword evidence="3" id="KW-1185">Reference proteome</keyword>
<name>A0ABZ2KB98_9BACT</name>
<protein>
    <recommendedName>
        <fullName evidence="4">Lipoprotein</fullName>
    </recommendedName>
</protein>
<evidence type="ECO:0000256" key="1">
    <source>
        <dbReference type="SAM" id="SignalP"/>
    </source>
</evidence>
<dbReference type="PROSITE" id="PS51257">
    <property type="entry name" value="PROKAR_LIPOPROTEIN"/>
    <property type="match status" value="1"/>
</dbReference>